<sequence>MLTTIILCLCIATIMNAGNSTSTKSTTTANLSSEHALSPLHLVIDEELNKIATSCITHPDHERLSGYILKWRLARLFNFLLIEEADAIIGLEELRAALGFAPSGSWKNFRITNKAELISITNLQEYFELTVATENRSLDSEYFYEKNLAPVIDFLDKRFPTIRQIFKQKFEESLCVNGGTNSINKKVVDDMIHEFRTIRGKVNSAMSEMNSRTNECEWARKHRNN</sequence>
<feature type="chain" id="PRO_5040406651" evidence="1">
    <location>
        <begin position="18"/>
        <end position="225"/>
    </location>
</feature>
<proteinExistence type="predicted"/>
<organism evidence="2 3">
    <name type="scientific">Caenorhabditis angaria</name>
    <dbReference type="NCBI Taxonomy" id="860376"/>
    <lineage>
        <taxon>Eukaryota</taxon>
        <taxon>Metazoa</taxon>
        <taxon>Ecdysozoa</taxon>
        <taxon>Nematoda</taxon>
        <taxon>Chromadorea</taxon>
        <taxon>Rhabditida</taxon>
        <taxon>Rhabditina</taxon>
        <taxon>Rhabditomorpha</taxon>
        <taxon>Rhabditoidea</taxon>
        <taxon>Rhabditidae</taxon>
        <taxon>Peloderinae</taxon>
        <taxon>Caenorhabditis</taxon>
    </lineage>
</organism>
<evidence type="ECO:0000313" key="3">
    <source>
        <dbReference type="Proteomes" id="UP001152747"/>
    </source>
</evidence>
<accession>A0A9P1N7D2</accession>
<name>A0A9P1N7D2_9PELO</name>
<dbReference type="Proteomes" id="UP001152747">
    <property type="component" value="Unassembled WGS sequence"/>
</dbReference>
<dbReference type="EMBL" id="CANHGI010000006">
    <property type="protein sequence ID" value="CAI5453863.1"/>
    <property type="molecule type" value="Genomic_DNA"/>
</dbReference>
<evidence type="ECO:0000313" key="2">
    <source>
        <dbReference type="EMBL" id="CAI5453863.1"/>
    </source>
</evidence>
<dbReference type="AlphaFoldDB" id="A0A9P1N7D2"/>
<evidence type="ECO:0000256" key="1">
    <source>
        <dbReference type="SAM" id="SignalP"/>
    </source>
</evidence>
<comment type="caution">
    <text evidence="2">The sequence shown here is derived from an EMBL/GenBank/DDBJ whole genome shotgun (WGS) entry which is preliminary data.</text>
</comment>
<protein>
    <submittedName>
        <fullName evidence="2">Uncharacterized protein</fullName>
    </submittedName>
</protein>
<keyword evidence="1" id="KW-0732">Signal</keyword>
<keyword evidence="3" id="KW-1185">Reference proteome</keyword>
<dbReference type="OrthoDB" id="5847885at2759"/>
<gene>
    <name evidence="2" type="ORF">CAMP_LOCUS16500</name>
</gene>
<feature type="signal peptide" evidence="1">
    <location>
        <begin position="1"/>
        <end position="17"/>
    </location>
</feature>
<reference evidence="2" key="1">
    <citation type="submission" date="2022-11" db="EMBL/GenBank/DDBJ databases">
        <authorList>
            <person name="Kikuchi T."/>
        </authorList>
    </citation>
    <scope>NUCLEOTIDE SEQUENCE</scope>
    <source>
        <strain evidence="2">PS1010</strain>
    </source>
</reference>